<dbReference type="AlphaFoldDB" id="M1ZI69"/>
<organism evidence="2 3">
    <name type="scientific">[Clostridium] ultunense Esp</name>
    <dbReference type="NCBI Taxonomy" id="1288971"/>
    <lineage>
        <taxon>Bacteria</taxon>
        <taxon>Bacillati</taxon>
        <taxon>Bacillota</taxon>
        <taxon>Tissierellia</taxon>
        <taxon>Tissierellales</taxon>
        <taxon>Tepidimicrobiaceae</taxon>
        <taxon>Schnuerera</taxon>
    </lineage>
</organism>
<dbReference type="OrthoDB" id="1706812at2"/>
<dbReference type="InterPro" id="IPR043765">
    <property type="entry name" value="DUF5711"/>
</dbReference>
<keyword evidence="1" id="KW-1133">Transmembrane helix</keyword>
<reference evidence="2 3" key="1">
    <citation type="submission" date="2016-11" db="EMBL/GenBank/DDBJ databases">
        <authorList>
            <person name="Manzoor S."/>
        </authorList>
    </citation>
    <scope>NUCLEOTIDE SEQUENCE [LARGE SCALE GENOMIC DNA]</scope>
    <source>
        <strain evidence="2">Clostridium ultunense strain Esp</strain>
    </source>
</reference>
<dbReference type="Proteomes" id="UP000245423">
    <property type="component" value="Chromosome 1"/>
</dbReference>
<dbReference type="RefSeq" id="WP_005588618.1">
    <property type="nucleotide sequence ID" value="NZ_LT669839.1"/>
</dbReference>
<dbReference type="HOGENOM" id="CLU_773189_0_0_9"/>
<keyword evidence="3" id="KW-1185">Reference proteome</keyword>
<dbReference type="SUPFAM" id="SSF101898">
    <property type="entry name" value="NHL repeat"/>
    <property type="match status" value="1"/>
</dbReference>
<evidence type="ECO:0000313" key="3">
    <source>
        <dbReference type="Proteomes" id="UP000245423"/>
    </source>
</evidence>
<dbReference type="EMBL" id="LT669839">
    <property type="protein sequence ID" value="SHD76003.1"/>
    <property type="molecule type" value="Genomic_DNA"/>
</dbReference>
<feature type="transmembrane region" description="Helical" evidence="1">
    <location>
        <begin position="9"/>
        <end position="26"/>
    </location>
</feature>
<keyword evidence="1" id="KW-0812">Transmembrane</keyword>
<evidence type="ECO:0000313" key="2">
    <source>
        <dbReference type="EMBL" id="SHD76003.1"/>
    </source>
</evidence>
<sequence length="358" mass="41533">MNPKQNKNIGFKFFVVFLIGIILLFSKKENQEKFIDFIKTSKIISKELKVAESIPMDIDIKEIGFYDGGIILWGDNKLRRLRLNGDIEWEKEFNIDEALAYLGKEEIYICERTTGQIYIINPKGETIEKFQLNMEIYNIAESSGNILIHIKEGDKEILKILDKKGDLIGENLIENENILTYCIDENNKCYALATLSLKGENIKSEIQTYGLEGEFLWTAYLDNEIAMYLNFDDQNNLIILSDKGIYQIDDGSILWKKQFQLIKDIYMDGKNLYVLHGNTLEMISFDGRTIKKDSFTEEYKKILPFNNYTVLYGKDHITGLKEGKEVFKYKTEDSIVNVIQGTQKLLVVFKHRIDIISL</sequence>
<protein>
    <submittedName>
        <fullName evidence="2">Uncharacterized protein</fullName>
    </submittedName>
</protein>
<dbReference type="Pfam" id="PF18975">
    <property type="entry name" value="DUF5711"/>
    <property type="match status" value="1"/>
</dbReference>
<gene>
    <name evidence="2" type="ORF">CUESP1_0619</name>
</gene>
<keyword evidence="1" id="KW-0472">Membrane</keyword>
<accession>M1ZI69</accession>
<proteinExistence type="predicted"/>
<name>M1ZI69_9FIRM</name>
<evidence type="ECO:0000256" key="1">
    <source>
        <dbReference type="SAM" id="Phobius"/>
    </source>
</evidence>